<protein>
    <submittedName>
        <fullName evidence="2">Uncharacterized protein</fullName>
    </submittedName>
</protein>
<gene>
    <name evidence="2" type="ORF">ACG01O_09250</name>
</gene>
<reference evidence="2 3" key="1">
    <citation type="submission" date="2024-08" db="EMBL/GenBank/DDBJ databases">
        <authorList>
            <person name="Lu H."/>
        </authorList>
    </citation>
    <scope>NUCLEOTIDE SEQUENCE [LARGE SCALE GENOMIC DNA]</scope>
    <source>
        <strain evidence="2 3">BYS87W</strain>
    </source>
</reference>
<organism evidence="2 3">
    <name type="scientific">Pelomonas baiyunensis</name>
    <dbReference type="NCBI Taxonomy" id="3299026"/>
    <lineage>
        <taxon>Bacteria</taxon>
        <taxon>Pseudomonadati</taxon>
        <taxon>Pseudomonadota</taxon>
        <taxon>Betaproteobacteria</taxon>
        <taxon>Burkholderiales</taxon>
        <taxon>Sphaerotilaceae</taxon>
        <taxon>Roseateles</taxon>
    </lineage>
</organism>
<sequence length="98" mass="10500">MPMLRYKDRIRLTPKERAAFAELPVEGVAAPTTVAEYNAALESAADVWSAGDSAEEQLAALLARDQMLVESPQPVCEDGTPLAVSPSAEDRTDELRGA</sequence>
<evidence type="ECO:0000313" key="3">
    <source>
        <dbReference type="Proteomes" id="UP001606303"/>
    </source>
</evidence>
<dbReference type="Proteomes" id="UP001606303">
    <property type="component" value="Unassembled WGS sequence"/>
</dbReference>
<feature type="compositionally biased region" description="Basic and acidic residues" evidence="1">
    <location>
        <begin position="88"/>
        <end position="98"/>
    </location>
</feature>
<dbReference type="EMBL" id="JBIGIB010000002">
    <property type="protein sequence ID" value="MFG6466791.1"/>
    <property type="molecule type" value="Genomic_DNA"/>
</dbReference>
<proteinExistence type="predicted"/>
<feature type="region of interest" description="Disordered" evidence="1">
    <location>
        <begin position="73"/>
        <end position="98"/>
    </location>
</feature>
<keyword evidence="3" id="KW-1185">Reference proteome</keyword>
<evidence type="ECO:0000313" key="2">
    <source>
        <dbReference type="EMBL" id="MFG6466791.1"/>
    </source>
</evidence>
<comment type="caution">
    <text evidence="2">The sequence shown here is derived from an EMBL/GenBank/DDBJ whole genome shotgun (WGS) entry which is preliminary data.</text>
</comment>
<evidence type="ECO:0000256" key="1">
    <source>
        <dbReference type="SAM" id="MobiDB-lite"/>
    </source>
</evidence>
<accession>A0ABW7GXT7</accession>
<name>A0ABW7GXT7_9BURK</name>